<gene>
    <name evidence="3" type="ORF">CLV40_101386</name>
</gene>
<dbReference type="PROSITE" id="PS00455">
    <property type="entry name" value="AMP_BINDING"/>
    <property type="match status" value="1"/>
</dbReference>
<dbReference type="Pfam" id="PF00501">
    <property type="entry name" value="AMP-binding"/>
    <property type="match status" value="1"/>
</dbReference>
<reference evidence="3 4" key="1">
    <citation type="submission" date="2018-02" db="EMBL/GenBank/DDBJ databases">
        <title>Genomic Encyclopedia of Archaeal and Bacterial Type Strains, Phase II (KMG-II): from individual species to whole genera.</title>
        <authorList>
            <person name="Goeker M."/>
        </authorList>
    </citation>
    <scope>NUCLEOTIDE SEQUENCE [LARGE SCALE GENOMIC DNA]</scope>
    <source>
        <strain evidence="3 4">YU 961-1</strain>
    </source>
</reference>
<evidence type="ECO:0000313" key="4">
    <source>
        <dbReference type="Proteomes" id="UP000239203"/>
    </source>
</evidence>
<dbReference type="Gene3D" id="3.40.50.12780">
    <property type="entry name" value="N-terminal domain of ligase-like"/>
    <property type="match status" value="1"/>
</dbReference>
<dbReference type="Gene3D" id="3.30.300.30">
    <property type="match status" value="1"/>
</dbReference>
<dbReference type="GO" id="GO:0016877">
    <property type="term" value="F:ligase activity, forming carbon-sulfur bonds"/>
    <property type="evidence" value="ECO:0007669"/>
    <property type="project" value="UniProtKB-ARBA"/>
</dbReference>
<dbReference type="InterPro" id="IPR045851">
    <property type="entry name" value="AMP-bd_C_sf"/>
</dbReference>
<evidence type="ECO:0000259" key="2">
    <source>
        <dbReference type="Pfam" id="PF13193"/>
    </source>
</evidence>
<dbReference type="InterPro" id="IPR020845">
    <property type="entry name" value="AMP-binding_CS"/>
</dbReference>
<feature type="domain" description="AMP-dependent synthetase/ligase" evidence="1">
    <location>
        <begin position="14"/>
        <end position="370"/>
    </location>
</feature>
<organism evidence="3 4">
    <name type="scientific">Actinokineospora auranticolor</name>
    <dbReference type="NCBI Taxonomy" id="155976"/>
    <lineage>
        <taxon>Bacteria</taxon>
        <taxon>Bacillati</taxon>
        <taxon>Actinomycetota</taxon>
        <taxon>Actinomycetes</taxon>
        <taxon>Pseudonocardiales</taxon>
        <taxon>Pseudonocardiaceae</taxon>
        <taxon>Actinokineospora</taxon>
    </lineage>
</organism>
<dbReference type="RefSeq" id="WP_104476218.1">
    <property type="nucleotide sequence ID" value="NZ_CP154825.1"/>
</dbReference>
<dbReference type="InterPro" id="IPR042099">
    <property type="entry name" value="ANL_N_sf"/>
</dbReference>
<protein>
    <submittedName>
        <fullName evidence="3">Amino acid adenylation domain-containing protein</fullName>
    </submittedName>
</protein>
<comment type="caution">
    <text evidence="3">The sequence shown here is derived from an EMBL/GenBank/DDBJ whole genome shotgun (WGS) entry which is preliminary data.</text>
</comment>
<dbReference type="AlphaFoldDB" id="A0A2S6H1A7"/>
<evidence type="ECO:0000259" key="1">
    <source>
        <dbReference type="Pfam" id="PF00501"/>
    </source>
</evidence>
<evidence type="ECO:0000313" key="3">
    <source>
        <dbReference type="EMBL" id="PPK71197.1"/>
    </source>
</evidence>
<dbReference type="InterPro" id="IPR050237">
    <property type="entry name" value="ATP-dep_AMP-bd_enzyme"/>
</dbReference>
<dbReference type="PANTHER" id="PTHR43767">
    <property type="entry name" value="LONG-CHAIN-FATTY-ACID--COA LIGASE"/>
    <property type="match status" value="1"/>
</dbReference>
<keyword evidence="4" id="KW-1185">Reference proteome</keyword>
<dbReference type="OrthoDB" id="2472181at2"/>
<dbReference type="PANTHER" id="PTHR43767:SF10">
    <property type="entry name" value="SURFACTIN SYNTHASE SUBUNIT 1"/>
    <property type="match status" value="1"/>
</dbReference>
<dbReference type="InterPro" id="IPR000873">
    <property type="entry name" value="AMP-dep_synth/lig_dom"/>
</dbReference>
<dbReference type="Pfam" id="PF13193">
    <property type="entry name" value="AMP-binding_C"/>
    <property type="match status" value="1"/>
</dbReference>
<dbReference type="Proteomes" id="UP000239203">
    <property type="component" value="Unassembled WGS sequence"/>
</dbReference>
<accession>A0A2S6H1A7</accession>
<feature type="domain" description="AMP-binding enzyme C-terminal" evidence="2">
    <location>
        <begin position="427"/>
        <end position="498"/>
    </location>
</feature>
<dbReference type="EMBL" id="PTIX01000001">
    <property type="protein sequence ID" value="PPK71197.1"/>
    <property type="molecule type" value="Genomic_DNA"/>
</dbReference>
<dbReference type="SUPFAM" id="SSF56801">
    <property type="entry name" value="Acetyl-CoA synthetase-like"/>
    <property type="match status" value="1"/>
</dbReference>
<proteinExistence type="predicted"/>
<dbReference type="InterPro" id="IPR025110">
    <property type="entry name" value="AMP-bd_C"/>
</dbReference>
<name>A0A2S6H1A7_9PSEU</name>
<sequence length="517" mass="55540">MTSPQLFTVHALVHEAAARFGPDIAITDETTELSFADLRSAAMAAAGALRERGVGRGDRVGVCMAKSTEQAVAILGVLLADAVIVPILPGLKHDNIAHITTDSGARLVITDEARADEVRGAAPAVPLLYGTAPATGSVDVLPMSGRTGDAVPQRAISEDLAAIIYSSGSTGRPKGIMVTHRNLWHGAHITTRYLGVGRDDRIGSVLSLNFDYGLNQLWQSLLTGARLCLHELVFPMSFFQFAARQRITVLPVMPVIITRMFDPRLLRSQPEEDLSSVRTVCTSGGPVSDRMLKLVGATFPHARTFLMYGLTEAFRSTFLEPEQLALRPGSIGRAIPDVELLVLDDDLREVAPGERGELVHRGGCVAKGYWNAPAETAKRFRELPTHPGETAVFSGDIVTRDADGYLYFVGRRDAMIKTSGFRVSPTEVEEVACRFPGVDACVAVGVPNVEIGADIALAYGSAAGVDEVELRAFLRKELPSHMVPRHLLGRAGLPSTGNQGKIDRPSVAEMVRDHLSG</sequence>